<gene>
    <name evidence="5" type="ORF">RDB_LOCUS47185</name>
</gene>
<evidence type="ECO:0000256" key="1">
    <source>
        <dbReference type="ARBA" id="ARBA00022574"/>
    </source>
</evidence>
<dbReference type="PRINTS" id="PR00109">
    <property type="entry name" value="TYRKINASE"/>
</dbReference>
<dbReference type="PRINTS" id="PR00320">
    <property type="entry name" value="GPROTEINBRPT"/>
</dbReference>
<dbReference type="PANTHER" id="PTHR22847:SF637">
    <property type="entry name" value="WD REPEAT DOMAIN 5B"/>
    <property type="match status" value="1"/>
</dbReference>
<sequence length="633" mass="69540">MSQPTWPHRVPILHEGHKGPVWSVAFSPDGKLVASGSFDATIRIRDVYDSSQTDKILLGHTSSVNSVSYSPQGNMMVSGSDDNTLRLWDTNTGVAVGEAFKGHELSVFSVAFSPSADLIASGSYDRTIRLWDVRSGASIFNPFKGHLKAVTSVAFSLDGTSVVSGSSDKTIRIWDIEQGKTILGPLKGHSEFVRSVAFSPNGSHIASASLDQTLLLWDPRSGTAIGKPYEGHTKGVSSVAFSTNGILITSGSLDGTVRTWDIRTGHQVNDPLDRQPNAVWSVAVSLNGAHIASGLDDNSVTIWDVSGNTQNIKPDFSSIVGGANQKSEVDSNPEMVDQHMSTQEMFDLLLRHGCLHLVSEMDPKQDNAVQASGGGFGDIWRGELYNRTRVAIKVWREPVIEQCDYKSLKRATREIHLWSKMKHENVHQLMGVIMFKGQSLGMVSEWMENGNLHDYLRRNPDVDRHQLCVQITSGLIYIHDLNMVHGDIKALNVLISSSGIAKLTDFGLSTMSESSVAFSATTSQAGTIRWAAPELLSEEHPKSKRSDIYALGMTLLETFTGTLPYPQCKQDFHVMKLVDKGVLPNRPKDRLRDNSRGNQMWSLLVSCWSRDPNSRPSAEQVFESLSGICDEDF</sequence>
<dbReference type="InterPro" id="IPR019775">
    <property type="entry name" value="WD40_repeat_CS"/>
</dbReference>
<dbReference type="Pfam" id="PF00400">
    <property type="entry name" value="WD40"/>
    <property type="match status" value="7"/>
</dbReference>
<dbReference type="GO" id="GO:0004672">
    <property type="term" value="F:protein kinase activity"/>
    <property type="evidence" value="ECO:0007669"/>
    <property type="project" value="InterPro"/>
</dbReference>
<keyword evidence="2" id="KW-0677">Repeat</keyword>
<name>A0A8H3B1P2_9AGAM</name>
<dbReference type="Gene3D" id="2.130.10.10">
    <property type="entry name" value="YVTN repeat-like/Quinoprotein amine dehydrogenase"/>
    <property type="match status" value="3"/>
</dbReference>
<dbReference type="InterPro" id="IPR001680">
    <property type="entry name" value="WD40_rpt"/>
</dbReference>
<dbReference type="InterPro" id="IPR000719">
    <property type="entry name" value="Prot_kinase_dom"/>
</dbReference>
<dbReference type="InterPro" id="IPR008271">
    <property type="entry name" value="Ser/Thr_kinase_AS"/>
</dbReference>
<dbReference type="SUPFAM" id="SSF56112">
    <property type="entry name" value="Protein kinase-like (PK-like)"/>
    <property type="match status" value="1"/>
</dbReference>
<reference evidence="5" key="1">
    <citation type="submission" date="2021-01" db="EMBL/GenBank/DDBJ databases">
        <authorList>
            <person name="Kaushik A."/>
        </authorList>
    </citation>
    <scope>NUCLEOTIDE SEQUENCE</scope>
    <source>
        <strain evidence="5">AG4-RS23</strain>
    </source>
</reference>
<dbReference type="InterPro" id="IPR001245">
    <property type="entry name" value="Ser-Thr/Tyr_kinase_cat_dom"/>
</dbReference>
<protein>
    <recommendedName>
        <fullName evidence="4">Protein kinase domain-containing protein</fullName>
    </recommendedName>
</protein>
<dbReference type="Proteomes" id="UP000663861">
    <property type="component" value="Unassembled WGS sequence"/>
</dbReference>
<dbReference type="GO" id="GO:0005524">
    <property type="term" value="F:ATP binding"/>
    <property type="evidence" value="ECO:0007669"/>
    <property type="project" value="InterPro"/>
</dbReference>
<dbReference type="PROSITE" id="PS50011">
    <property type="entry name" value="PROTEIN_KINASE_DOM"/>
    <property type="match status" value="1"/>
</dbReference>
<dbReference type="SMART" id="SM00220">
    <property type="entry name" value="S_TKc"/>
    <property type="match status" value="1"/>
</dbReference>
<keyword evidence="1 3" id="KW-0853">WD repeat</keyword>
<feature type="repeat" description="WD" evidence="3">
    <location>
        <begin position="100"/>
        <end position="141"/>
    </location>
</feature>
<dbReference type="SMART" id="SM00320">
    <property type="entry name" value="WD40"/>
    <property type="match status" value="7"/>
</dbReference>
<dbReference type="PROSITE" id="PS00108">
    <property type="entry name" value="PROTEIN_KINASE_ST"/>
    <property type="match status" value="1"/>
</dbReference>
<dbReference type="InterPro" id="IPR020472">
    <property type="entry name" value="WD40_PAC1"/>
</dbReference>
<dbReference type="EMBL" id="CAJMWY010000742">
    <property type="protein sequence ID" value="CAE6445766.1"/>
    <property type="molecule type" value="Genomic_DNA"/>
</dbReference>
<feature type="repeat" description="WD" evidence="3">
    <location>
        <begin position="57"/>
        <end position="98"/>
    </location>
</feature>
<feature type="domain" description="Protein kinase" evidence="4">
    <location>
        <begin position="365"/>
        <end position="633"/>
    </location>
</feature>
<organism evidence="5 6">
    <name type="scientific">Rhizoctonia solani</name>
    <dbReference type="NCBI Taxonomy" id="456999"/>
    <lineage>
        <taxon>Eukaryota</taxon>
        <taxon>Fungi</taxon>
        <taxon>Dikarya</taxon>
        <taxon>Basidiomycota</taxon>
        <taxon>Agaricomycotina</taxon>
        <taxon>Agaricomycetes</taxon>
        <taxon>Cantharellales</taxon>
        <taxon>Ceratobasidiaceae</taxon>
        <taxon>Rhizoctonia</taxon>
    </lineage>
</organism>
<dbReference type="InterPro" id="IPR011009">
    <property type="entry name" value="Kinase-like_dom_sf"/>
</dbReference>
<dbReference type="PROSITE" id="PS50294">
    <property type="entry name" value="WD_REPEATS_REGION"/>
    <property type="match status" value="7"/>
</dbReference>
<evidence type="ECO:0000256" key="2">
    <source>
        <dbReference type="ARBA" id="ARBA00022737"/>
    </source>
</evidence>
<feature type="repeat" description="WD" evidence="3">
    <location>
        <begin position="186"/>
        <end position="227"/>
    </location>
</feature>
<feature type="repeat" description="WD" evidence="3">
    <location>
        <begin position="14"/>
        <end position="55"/>
    </location>
</feature>
<evidence type="ECO:0000259" key="4">
    <source>
        <dbReference type="PROSITE" id="PS50011"/>
    </source>
</evidence>
<dbReference type="InterPro" id="IPR036322">
    <property type="entry name" value="WD40_repeat_dom_sf"/>
</dbReference>
<dbReference type="PANTHER" id="PTHR22847">
    <property type="entry name" value="WD40 REPEAT PROTEIN"/>
    <property type="match status" value="1"/>
</dbReference>
<evidence type="ECO:0000256" key="3">
    <source>
        <dbReference type="PROSITE-ProRule" id="PRU00221"/>
    </source>
</evidence>
<feature type="repeat" description="WD" evidence="3">
    <location>
        <begin position="229"/>
        <end position="270"/>
    </location>
</feature>
<proteinExistence type="predicted"/>
<dbReference type="Pfam" id="PF07714">
    <property type="entry name" value="PK_Tyr_Ser-Thr"/>
    <property type="match status" value="1"/>
</dbReference>
<dbReference type="PROSITE" id="PS50082">
    <property type="entry name" value="WD_REPEATS_2"/>
    <property type="match status" value="7"/>
</dbReference>
<feature type="repeat" description="WD" evidence="3">
    <location>
        <begin position="143"/>
        <end position="184"/>
    </location>
</feature>
<evidence type="ECO:0000313" key="5">
    <source>
        <dbReference type="EMBL" id="CAE6445766.1"/>
    </source>
</evidence>
<dbReference type="GO" id="GO:1990234">
    <property type="term" value="C:transferase complex"/>
    <property type="evidence" value="ECO:0007669"/>
    <property type="project" value="UniProtKB-ARBA"/>
</dbReference>
<evidence type="ECO:0000313" key="6">
    <source>
        <dbReference type="Proteomes" id="UP000663861"/>
    </source>
</evidence>
<feature type="repeat" description="WD" evidence="3">
    <location>
        <begin position="272"/>
        <end position="313"/>
    </location>
</feature>
<dbReference type="PROSITE" id="PS00678">
    <property type="entry name" value="WD_REPEATS_1"/>
    <property type="match status" value="5"/>
</dbReference>
<dbReference type="CDD" id="cd00200">
    <property type="entry name" value="WD40"/>
    <property type="match status" value="1"/>
</dbReference>
<dbReference type="Gene3D" id="1.10.510.10">
    <property type="entry name" value="Transferase(Phosphotransferase) domain 1"/>
    <property type="match status" value="1"/>
</dbReference>
<comment type="caution">
    <text evidence="5">The sequence shown here is derived from an EMBL/GenBank/DDBJ whole genome shotgun (WGS) entry which is preliminary data.</text>
</comment>
<dbReference type="AlphaFoldDB" id="A0A8H3B1P2"/>
<accession>A0A8H3B1P2</accession>
<dbReference type="InterPro" id="IPR015943">
    <property type="entry name" value="WD40/YVTN_repeat-like_dom_sf"/>
</dbReference>
<dbReference type="SUPFAM" id="SSF50978">
    <property type="entry name" value="WD40 repeat-like"/>
    <property type="match status" value="1"/>
</dbReference>